<dbReference type="OrthoDB" id="777902at2"/>
<name>A0A2U1AEG6_9BACT</name>
<dbReference type="SUPFAM" id="SSF51445">
    <property type="entry name" value="(Trans)glycosidases"/>
    <property type="match status" value="1"/>
</dbReference>
<accession>A0A2U1AEG6</accession>
<comment type="caution">
    <text evidence="1">The sequence shown here is derived from an EMBL/GenBank/DDBJ whole genome shotgun (WGS) entry which is preliminary data.</text>
</comment>
<dbReference type="RefSeq" id="WP_116885809.1">
    <property type="nucleotide sequence ID" value="NZ_CABMMC010000055.1"/>
</dbReference>
<dbReference type="Proteomes" id="UP000245959">
    <property type="component" value="Unassembled WGS sequence"/>
</dbReference>
<dbReference type="GeneID" id="78297073"/>
<dbReference type="SUPFAM" id="SSF49344">
    <property type="entry name" value="CBD9-like"/>
    <property type="match status" value="1"/>
</dbReference>
<gene>
    <name evidence="1" type="ORF">C8D82_14513</name>
</gene>
<evidence type="ECO:0008006" key="3">
    <source>
        <dbReference type="Google" id="ProtNLM"/>
    </source>
</evidence>
<dbReference type="Gene3D" id="3.20.20.80">
    <property type="entry name" value="Glycosidases"/>
    <property type="match status" value="1"/>
</dbReference>
<dbReference type="Gene3D" id="2.60.40.1190">
    <property type="match status" value="2"/>
</dbReference>
<protein>
    <recommendedName>
        <fullName evidence="3">Carbohydrate-binding domain-containing protein</fullName>
    </recommendedName>
</protein>
<organism evidence="1 2">
    <name type="scientific">Victivallis vadensis</name>
    <dbReference type="NCBI Taxonomy" id="172901"/>
    <lineage>
        <taxon>Bacteria</taxon>
        <taxon>Pseudomonadati</taxon>
        <taxon>Lentisphaerota</taxon>
        <taxon>Lentisphaeria</taxon>
        <taxon>Victivallales</taxon>
        <taxon>Victivallaceae</taxon>
        <taxon>Victivallis</taxon>
    </lineage>
</organism>
<sequence>MKFSSKMLLAAGTFLCLGGTVELYAQMKAGEAMRDWYEVFGLDAARRDYDYRLTALNTNGEANIFFPGERPELEFQLRNLTDAPLKGKAEITLFSWGTRNVYGDIWQPKVIPGGEADKMTVEVDVPARGFQNFKIAPKLPEKFGGYALLFDLPGRGRQFMTSIVRALPGASAPNQFPKQSAEQFPAAAMARLGVQAIRFGVPFDVDPAARARTMAYLKKSFDELKKHNIAATIEIGAGQGGYPLNQPRPHLTDDGVMMQTKSDMAWLPQYDGEFGEFCYDIFREYGWPKGPINGVMLWNEPWEGISISGWGADMLRYREMYKVMAEAAHRAGREAGVEVLVGGCDSSSNTFDKFFPDENDEFLKYLDFCSIHYQGLSSPSLYRKWMERKPSRVLIWDTESWVANSEDLLAGVIAANRAAGYDRSMGFFGGYVFGNKDHNQSGVKRARILTEQGEREIDLPLIAYPMASAVAALQNFIGNREFREIMFRRGLPWIFVFDGLEGKAEDGTVVVTGDLTGLFGDNSMYPGLRSFDELRAKRELRLLLPGLKRGSADWTRLRDDLAARFPDRKINDANFVAQAKELLAAPWPFRGVTLELAADGRFALFDMYGNRIEPEKGAYVLPLDQRGHYLRSTAPGGFASLLAALKQSKLSGLVAAELVPRDFLEPVAPGAKLRVTVHNVTNRPLSGRLSGKVGELKMKFPEQLALAPFETREIELEVLEGAPAADNSYPLELVFDAGRDGFAEVRDTMHVNRIAKRTVKVDGSLDDWKGVLPLVVSADPNAALSVMEKAWLPFEKFDAGKSAGVAAVYTAYDRDYFYVAAKVADSTPDPGTLRFETRDDDEFFYPETSYKYDPGKTFIYAVESETPESAARCGVERPDKKGVRAPECIRPGIDRLRLDLSLPEDRLTKVTFYLPWDNFRSNRLAHLYVRGADGRELTGHRQFFEVDGGVFATYEMAGKVAVELVNPRTWHKESGRLAGVFFDAGTPGAKFRLSGGGFARYVGMDESKPGLWQGRFGSEGVLLPGLKYEKLPRGVAAVFRTDDVKETLKWPEGVRRYSYRKRPVLPDGQSPAFDNLQIAFNAIPLEQDPVTVANQPGRMPGFVNYRSTDYEFALNKVAPAYGGGTEIWRMEVPGAFRKHFYPRQPKAKWEGAVKDGKLAFRHDGSTRIIEAAIPWSEIPHVKVLMKAGKPVKFSFRVNDNGGPSMEFGRDRAATRKGGSTFHPDWKTSYTNEIEFAFEK</sequence>
<dbReference type="InterPro" id="IPR017853">
    <property type="entry name" value="GH"/>
</dbReference>
<evidence type="ECO:0000313" key="1">
    <source>
        <dbReference type="EMBL" id="PVY34814.1"/>
    </source>
</evidence>
<evidence type="ECO:0000313" key="2">
    <source>
        <dbReference type="Proteomes" id="UP000245959"/>
    </source>
</evidence>
<dbReference type="EMBL" id="QEKH01000045">
    <property type="protein sequence ID" value="PVY34814.1"/>
    <property type="molecule type" value="Genomic_DNA"/>
</dbReference>
<keyword evidence="2" id="KW-1185">Reference proteome</keyword>
<reference evidence="1 2" key="1">
    <citation type="submission" date="2018-04" db="EMBL/GenBank/DDBJ databases">
        <title>Genomic Encyclopedia of Type Strains, Phase IV (KMG-IV): sequencing the most valuable type-strain genomes for metagenomic binning, comparative biology and taxonomic classification.</title>
        <authorList>
            <person name="Goeker M."/>
        </authorList>
    </citation>
    <scope>NUCLEOTIDE SEQUENCE [LARGE SCALE GENOMIC DNA]</scope>
    <source>
        <strain evidence="1 2">DSM 14823</strain>
    </source>
</reference>
<proteinExistence type="predicted"/>
<dbReference type="AlphaFoldDB" id="A0A2U1AEG6"/>